<dbReference type="Proteomes" id="UP000292507">
    <property type="component" value="Unassembled WGS sequence"/>
</dbReference>
<evidence type="ECO:0000256" key="1">
    <source>
        <dbReference type="SAM" id="MobiDB-lite"/>
    </source>
</evidence>
<name>A0A4Q7YAY2_9ACTN</name>
<gene>
    <name evidence="2" type="ORF">BKA19_3305</name>
</gene>
<reference evidence="2 3" key="1">
    <citation type="submission" date="2019-02" db="EMBL/GenBank/DDBJ databases">
        <title>Sequencing the genomes of 1000 actinobacteria strains.</title>
        <authorList>
            <person name="Klenk H.-P."/>
        </authorList>
    </citation>
    <scope>NUCLEOTIDE SEQUENCE [LARGE SCALE GENOMIC DNA]</scope>
    <source>
        <strain evidence="2 3">DSM 44509</strain>
    </source>
</reference>
<organism evidence="2 3">
    <name type="scientific">Blastococcus saxobsidens</name>
    <dbReference type="NCBI Taxonomy" id="138336"/>
    <lineage>
        <taxon>Bacteria</taxon>
        <taxon>Bacillati</taxon>
        <taxon>Actinomycetota</taxon>
        <taxon>Actinomycetes</taxon>
        <taxon>Geodermatophilales</taxon>
        <taxon>Geodermatophilaceae</taxon>
        <taxon>Blastococcus</taxon>
    </lineage>
</organism>
<keyword evidence="3" id="KW-1185">Reference proteome</keyword>
<protein>
    <submittedName>
        <fullName evidence="2">Uncharacterized protein</fullName>
    </submittedName>
</protein>
<feature type="compositionally biased region" description="Basic and acidic residues" evidence="1">
    <location>
        <begin position="95"/>
        <end position="104"/>
    </location>
</feature>
<proteinExistence type="predicted"/>
<evidence type="ECO:0000313" key="2">
    <source>
        <dbReference type="EMBL" id="RZU33573.1"/>
    </source>
</evidence>
<feature type="region of interest" description="Disordered" evidence="1">
    <location>
        <begin position="95"/>
        <end position="125"/>
    </location>
</feature>
<evidence type="ECO:0000313" key="3">
    <source>
        <dbReference type="Proteomes" id="UP000292507"/>
    </source>
</evidence>
<sequence length="149" mass="16224">MRRWPLPLWPHLFWEVLSGPGGSVLHEHLARAPGSGVPAASPGRLLVWEHVLDDVVGLPGAVAVDPGVVPRWEVRLPGGERAVFVWGLLQQVHRPRPEARREPASGEVDGVLPQPATRRAPLKPPRESTFEIFTTSPEVGACTILPSPM</sequence>
<dbReference type="EMBL" id="SHKV01000001">
    <property type="protein sequence ID" value="RZU33573.1"/>
    <property type="molecule type" value="Genomic_DNA"/>
</dbReference>
<dbReference type="RefSeq" id="WP_158657624.1">
    <property type="nucleotide sequence ID" value="NZ_POQT01000026.1"/>
</dbReference>
<comment type="caution">
    <text evidence="2">The sequence shown here is derived from an EMBL/GenBank/DDBJ whole genome shotgun (WGS) entry which is preliminary data.</text>
</comment>
<accession>A0A4Q7YAY2</accession>
<dbReference type="AlphaFoldDB" id="A0A4Q7YAY2"/>